<evidence type="ECO:0000313" key="1">
    <source>
        <dbReference type="EMBL" id="ODR92241.1"/>
    </source>
</evidence>
<dbReference type="Proteomes" id="UP000094342">
    <property type="component" value="Unassembled WGS sequence"/>
</dbReference>
<name>A0A1E3VGI3_9HYPH</name>
<protein>
    <submittedName>
        <fullName evidence="1">Uncharacterized protein</fullName>
    </submittedName>
</protein>
<evidence type="ECO:0000313" key="2">
    <source>
        <dbReference type="Proteomes" id="UP000094342"/>
    </source>
</evidence>
<dbReference type="AlphaFoldDB" id="A0A1E3VGI3"/>
<keyword evidence="2" id="KW-1185">Reference proteome</keyword>
<sequence length="117" mass="12656">MGQELVGDDFALCPQVRHGVGHIDRVPIDDCRDDEVQARRPVLLGLMTAVDDAPLSERVDGLRQGMALLAFVEPGVASAAQCRVLRPVEHEQGPLDLADFLEGDIHLVLALIDGKLP</sequence>
<dbReference type="EMBL" id="LYBW01000047">
    <property type="protein sequence ID" value="ODR92241.1"/>
    <property type="molecule type" value="Genomic_DNA"/>
</dbReference>
<comment type="caution">
    <text evidence="1">The sequence shown here is derived from an EMBL/GenBank/DDBJ whole genome shotgun (WGS) entry which is preliminary data.</text>
</comment>
<gene>
    <name evidence="1" type="ORF">A8M32_06265</name>
</gene>
<organism evidence="1 2">
    <name type="scientific">Sinorhizobium alkalisoli</name>
    <dbReference type="NCBI Taxonomy" id="1752398"/>
    <lineage>
        <taxon>Bacteria</taxon>
        <taxon>Pseudomonadati</taxon>
        <taxon>Pseudomonadota</taxon>
        <taxon>Alphaproteobacteria</taxon>
        <taxon>Hyphomicrobiales</taxon>
        <taxon>Rhizobiaceae</taxon>
        <taxon>Sinorhizobium/Ensifer group</taxon>
        <taxon>Sinorhizobium</taxon>
    </lineage>
</organism>
<accession>A0A1E3VGI3</accession>
<proteinExistence type="predicted"/>
<reference evidence="2" key="1">
    <citation type="submission" date="2016-05" db="EMBL/GenBank/DDBJ databases">
        <authorList>
            <person name="Li Y."/>
        </authorList>
    </citation>
    <scope>NUCLEOTIDE SEQUENCE [LARGE SCALE GENOMIC DNA]</scope>
    <source>
        <strain evidence="2">YIC4027</strain>
    </source>
</reference>